<organism evidence="1 2">
    <name type="scientific">Paeniroseomonas aquatica</name>
    <dbReference type="NCBI Taxonomy" id="373043"/>
    <lineage>
        <taxon>Bacteria</taxon>
        <taxon>Pseudomonadati</taxon>
        <taxon>Pseudomonadota</taxon>
        <taxon>Alphaproteobacteria</taxon>
        <taxon>Acetobacterales</taxon>
        <taxon>Acetobacteraceae</taxon>
        <taxon>Paeniroseomonas</taxon>
    </lineage>
</organism>
<sequence length="369" mass="38809">MSGRQPRALLANAEFAVVAGSELVLLELAEELLGRGWACDLLAWSMADPMQAMARQAGLGLLHDPAAARPLGYDLVWIQNRMEAVMDYAPAPEEAPRTLFAFAHLDRDWSFAQPGVVAEGLLGGAFLVTSERAVERVAAGGLPHGRIRMFRNAAPAAFEQPAPPPAAAPARILLVSNHAPPELLEACALLRAAGVAVSHRGLGGDVRDSRVTPADLAWADAVVSIGKTVPYALRSRRAAYVYDHFGGPGWLLDANFAAVAERNFSGLCCGRRLEAAAIQAEIMTGYPAAAAAAASHAPGRLEAFRLEGIVDAVLALAAAAPTPDQHRAALAPHAVMLQAERNLAHAAGSAFANWRFAHRALDASRAASS</sequence>
<gene>
    <name evidence="1" type="ORF">QWZ14_21340</name>
</gene>
<comment type="caution">
    <text evidence="1">The sequence shown here is derived from an EMBL/GenBank/DDBJ whole genome shotgun (WGS) entry which is preliminary data.</text>
</comment>
<dbReference type="RefSeq" id="WP_290318906.1">
    <property type="nucleotide sequence ID" value="NZ_JAUFPN010000184.1"/>
</dbReference>
<protein>
    <recommendedName>
        <fullName evidence="3">Glycosyltransferase family 1 protein</fullName>
    </recommendedName>
</protein>
<name>A0ABT8AAY7_9PROT</name>
<keyword evidence="2" id="KW-1185">Reference proteome</keyword>
<accession>A0ABT8AAY7</accession>
<evidence type="ECO:0000313" key="2">
    <source>
        <dbReference type="Proteomes" id="UP001529369"/>
    </source>
</evidence>
<evidence type="ECO:0000313" key="1">
    <source>
        <dbReference type="EMBL" id="MDN3566931.1"/>
    </source>
</evidence>
<evidence type="ECO:0008006" key="3">
    <source>
        <dbReference type="Google" id="ProtNLM"/>
    </source>
</evidence>
<reference evidence="2" key="1">
    <citation type="journal article" date="2019" name="Int. J. Syst. Evol. Microbiol.">
        <title>The Global Catalogue of Microorganisms (GCM) 10K type strain sequencing project: providing services to taxonomists for standard genome sequencing and annotation.</title>
        <authorList>
            <consortium name="The Broad Institute Genomics Platform"/>
            <consortium name="The Broad Institute Genome Sequencing Center for Infectious Disease"/>
            <person name="Wu L."/>
            <person name="Ma J."/>
        </authorList>
    </citation>
    <scope>NUCLEOTIDE SEQUENCE [LARGE SCALE GENOMIC DNA]</scope>
    <source>
        <strain evidence="2">CECT 7131</strain>
    </source>
</reference>
<dbReference type="EMBL" id="JAUFPN010000184">
    <property type="protein sequence ID" value="MDN3566931.1"/>
    <property type="molecule type" value="Genomic_DNA"/>
</dbReference>
<proteinExistence type="predicted"/>
<dbReference type="Proteomes" id="UP001529369">
    <property type="component" value="Unassembled WGS sequence"/>
</dbReference>